<comment type="caution">
    <text evidence="3">The sequence shown here is derived from an EMBL/GenBank/DDBJ whole genome shotgun (WGS) entry which is preliminary data.</text>
</comment>
<feature type="chain" id="PRO_5046825028" evidence="1">
    <location>
        <begin position="25"/>
        <end position="545"/>
    </location>
</feature>
<dbReference type="EMBL" id="JAVDWH010000001">
    <property type="protein sequence ID" value="MDR7087512.1"/>
    <property type="molecule type" value="Genomic_DNA"/>
</dbReference>
<proteinExistence type="predicted"/>
<gene>
    <name evidence="3" type="ORF">J2X11_002351</name>
</gene>
<evidence type="ECO:0000259" key="2">
    <source>
        <dbReference type="Pfam" id="PF00496"/>
    </source>
</evidence>
<name>A0ABU1UQR6_9ACTN</name>
<dbReference type="InterPro" id="IPR039424">
    <property type="entry name" value="SBP_5"/>
</dbReference>
<dbReference type="PROSITE" id="PS51257">
    <property type="entry name" value="PROKAR_LIPOPROTEIN"/>
    <property type="match status" value="1"/>
</dbReference>
<evidence type="ECO:0000313" key="3">
    <source>
        <dbReference type="EMBL" id="MDR7087512.1"/>
    </source>
</evidence>
<dbReference type="Pfam" id="PF00496">
    <property type="entry name" value="SBP_bac_5"/>
    <property type="match status" value="1"/>
</dbReference>
<keyword evidence="1" id="KW-0732">Signal</keyword>
<feature type="domain" description="Solute-binding protein family 5" evidence="2">
    <location>
        <begin position="81"/>
        <end position="468"/>
    </location>
</feature>
<feature type="signal peptide" evidence="1">
    <location>
        <begin position="1"/>
        <end position="24"/>
    </location>
</feature>
<organism evidence="3 4">
    <name type="scientific">Aeromicrobium panaciterrae</name>
    <dbReference type="NCBI Taxonomy" id="363861"/>
    <lineage>
        <taxon>Bacteria</taxon>
        <taxon>Bacillati</taxon>
        <taxon>Actinomycetota</taxon>
        <taxon>Actinomycetes</taxon>
        <taxon>Propionibacteriales</taxon>
        <taxon>Nocardioidaceae</taxon>
        <taxon>Aeromicrobium</taxon>
    </lineage>
</organism>
<dbReference type="Gene3D" id="3.10.105.10">
    <property type="entry name" value="Dipeptide-binding Protein, Domain 3"/>
    <property type="match status" value="1"/>
</dbReference>
<keyword evidence="4" id="KW-1185">Reference proteome</keyword>
<dbReference type="Gene3D" id="3.40.190.10">
    <property type="entry name" value="Periplasmic binding protein-like II"/>
    <property type="match status" value="1"/>
</dbReference>
<accession>A0ABU1UQR6</accession>
<dbReference type="PIRSF" id="PIRSF002741">
    <property type="entry name" value="MppA"/>
    <property type="match status" value="1"/>
</dbReference>
<dbReference type="InterPro" id="IPR030678">
    <property type="entry name" value="Peptide/Ni-bd"/>
</dbReference>
<dbReference type="PANTHER" id="PTHR30290">
    <property type="entry name" value="PERIPLASMIC BINDING COMPONENT OF ABC TRANSPORTER"/>
    <property type="match status" value="1"/>
</dbReference>
<dbReference type="RefSeq" id="WP_309971273.1">
    <property type="nucleotide sequence ID" value="NZ_JAVDWH010000001.1"/>
</dbReference>
<dbReference type="SUPFAM" id="SSF53850">
    <property type="entry name" value="Periplasmic binding protein-like II"/>
    <property type="match status" value="1"/>
</dbReference>
<dbReference type="Proteomes" id="UP001257739">
    <property type="component" value="Unassembled WGS sequence"/>
</dbReference>
<protein>
    <submittedName>
        <fullName evidence="3">Oligopeptide transport system substrate-binding protein</fullName>
    </submittedName>
</protein>
<evidence type="ECO:0000313" key="4">
    <source>
        <dbReference type="Proteomes" id="UP001257739"/>
    </source>
</evidence>
<reference evidence="3 4" key="1">
    <citation type="submission" date="2023-07" db="EMBL/GenBank/DDBJ databases">
        <title>Sorghum-associated microbial communities from plants grown in Nebraska, USA.</title>
        <authorList>
            <person name="Schachtman D."/>
        </authorList>
    </citation>
    <scope>NUCLEOTIDE SEQUENCE [LARGE SCALE GENOMIC DNA]</scope>
    <source>
        <strain evidence="3 4">BE248</strain>
    </source>
</reference>
<sequence length="545" mass="59170">MRLSRRTRLAGVAFVAVGSLTLAACGGGSDDKSGGTDSVITVYGTNPQNPLIPTATNEVGGGDPLDNLFSGLVAYNTDGSVTNEVAESIEPDAAKKVWTVKIKSGEKFTNGEAITADSFVKAWNYGANPANKQLNNYFFYPIEGTDDIGNTVDGDTVKGLKVVDDSTFTVTLKAPESDFPLRLGYSAYFPVPESAYGPDGKITKEFGERPIGNGPYKLTKSGWERNKQISLEPNPDYDGIHKPKNGGLVFKFYAGGGTDAAYTDVQSGNLDVLDQVPPSALTTFESDDKVAAYNEPGSSFSSLTIPEKLAHFEGAEGDLRRAAISLAINRPEITEKIFNNARTPAKDFTSPVLDGWTDKVEGNDVLTFNAEEAKKKWAEADAISKWDGKFVVAYNADGAGNKEFTEAMTNQVKNVLGIDSEPKVYPTFDELRKEVTERTIKTAFRTGWQADYPSMLNYLGPIYATGAGSNDGDYTNPAFDKLISEASAAEGDERYKLIGEAQAILLKELPAIPLWYQNATAVTNKDLNGFEFNWKQKPDYYKLTK</sequence>
<dbReference type="PANTHER" id="PTHR30290:SF83">
    <property type="entry name" value="ABC TRANSPORTER SUBSTRATE-BINDING PROTEIN"/>
    <property type="match status" value="1"/>
</dbReference>
<dbReference type="InterPro" id="IPR000914">
    <property type="entry name" value="SBP_5_dom"/>
</dbReference>
<dbReference type="Gene3D" id="3.90.76.10">
    <property type="entry name" value="Dipeptide-binding Protein, Domain 1"/>
    <property type="match status" value="1"/>
</dbReference>
<evidence type="ECO:0000256" key="1">
    <source>
        <dbReference type="SAM" id="SignalP"/>
    </source>
</evidence>
<dbReference type="CDD" id="cd00995">
    <property type="entry name" value="PBP2_NikA_DppA_OppA_like"/>
    <property type="match status" value="1"/>
</dbReference>